<dbReference type="PRINTS" id="PR00081">
    <property type="entry name" value="GDHRDH"/>
</dbReference>
<dbReference type="InterPro" id="IPR036291">
    <property type="entry name" value="NAD(P)-bd_dom_sf"/>
</dbReference>
<dbReference type="Pfam" id="PF00106">
    <property type="entry name" value="adh_short"/>
    <property type="match status" value="1"/>
</dbReference>
<dbReference type="InterPro" id="IPR020904">
    <property type="entry name" value="Sc_DH/Rdtase_CS"/>
</dbReference>
<protein>
    <submittedName>
        <fullName evidence="3">SDR family NAD(P)-dependent oxidoreductase</fullName>
    </submittedName>
</protein>
<dbReference type="RefSeq" id="WP_233053838.1">
    <property type="nucleotide sequence ID" value="NZ_JAIMJA010000016.1"/>
</dbReference>
<proteinExistence type="inferred from homology"/>
<evidence type="ECO:0000313" key="3">
    <source>
        <dbReference type="EMBL" id="MCE2596188.1"/>
    </source>
</evidence>
<dbReference type="EMBL" id="JAIMJA010000016">
    <property type="protein sequence ID" value="MCE2596188.1"/>
    <property type="molecule type" value="Genomic_DNA"/>
</dbReference>
<evidence type="ECO:0000256" key="2">
    <source>
        <dbReference type="ARBA" id="ARBA00023002"/>
    </source>
</evidence>
<accession>A0ABS8WCA9</accession>
<gene>
    <name evidence="3" type="ORF">K6Y31_15345</name>
</gene>
<keyword evidence="2" id="KW-0560">Oxidoreductase</keyword>
<comment type="caution">
    <text evidence="3">The sequence shown here is derived from an EMBL/GenBank/DDBJ whole genome shotgun (WGS) entry which is preliminary data.</text>
</comment>
<evidence type="ECO:0000313" key="4">
    <source>
        <dbReference type="Proteomes" id="UP001201273"/>
    </source>
</evidence>
<evidence type="ECO:0000256" key="1">
    <source>
        <dbReference type="ARBA" id="ARBA00006484"/>
    </source>
</evidence>
<dbReference type="SUPFAM" id="SSF51735">
    <property type="entry name" value="NAD(P)-binding Rossmann-fold domains"/>
    <property type="match status" value="1"/>
</dbReference>
<dbReference type="Proteomes" id="UP001201273">
    <property type="component" value="Unassembled WGS sequence"/>
</dbReference>
<dbReference type="PROSITE" id="PS00061">
    <property type="entry name" value="ADH_SHORT"/>
    <property type="match status" value="1"/>
</dbReference>
<comment type="similarity">
    <text evidence="1">Belongs to the short-chain dehydrogenases/reductases (SDR) family.</text>
</comment>
<sequence length="241" mass="26340">MKQVLITGTTSGIGKQLALDYIKQGWLVWACGRNEAALTELKQQAGEHLHALCFDLNDSAAMAQAAKKITALDLVILNAGTCEYIDDPKHFDGALFERVINANLVGLGYCLESFLPLIKHDGKLALMGSSASYVALPRAEAYGASKAAVSYLARTLAIDLKPQGIKVSLISPGFVKTPLTAKNDFPMPMRIEVTEASQAIMQGLARNQFDVHFPKKFTFILKTLALLPEFCWQKLASRIQK</sequence>
<reference evidence="3 4" key="1">
    <citation type="journal article" date="2022" name="Environ. Microbiol. Rep.">
        <title>Eco-phylogenetic analyses reveal divergent evolution of vitamin B12 metabolism in the marine bacterial family 'Psychromonadaceae'.</title>
        <authorList>
            <person name="Jin X."/>
            <person name="Yang Y."/>
            <person name="Cao H."/>
            <person name="Gao B."/>
            <person name="Zhao Z."/>
        </authorList>
    </citation>
    <scope>NUCLEOTIDE SEQUENCE [LARGE SCALE GENOMIC DNA]</scope>
    <source>
        <strain evidence="3 4">MKS20</strain>
    </source>
</reference>
<dbReference type="PANTHER" id="PTHR44196:SF1">
    <property type="entry name" value="DEHYDROGENASE_REDUCTASE SDR FAMILY MEMBER 7B"/>
    <property type="match status" value="1"/>
</dbReference>
<dbReference type="InterPro" id="IPR002347">
    <property type="entry name" value="SDR_fam"/>
</dbReference>
<keyword evidence="4" id="KW-1185">Reference proteome</keyword>
<dbReference type="PANTHER" id="PTHR44196">
    <property type="entry name" value="DEHYDROGENASE/REDUCTASE SDR FAMILY MEMBER 7B"/>
    <property type="match status" value="1"/>
</dbReference>
<name>A0ABS8WCA9_9GAMM</name>
<organism evidence="3 4">
    <name type="scientific">Motilimonas cestriensis</name>
    <dbReference type="NCBI Taxonomy" id="2742685"/>
    <lineage>
        <taxon>Bacteria</taxon>
        <taxon>Pseudomonadati</taxon>
        <taxon>Pseudomonadota</taxon>
        <taxon>Gammaproteobacteria</taxon>
        <taxon>Alteromonadales</taxon>
        <taxon>Alteromonadales genera incertae sedis</taxon>
        <taxon>Motilimonas</taxon>
    </lineage>
</organism>
<dbReference type="Gene3D" id="3.40.50.720">
    <property type="entry name" value="NAD(P)-binding Rossmann-like Domain"/>
    <property type="match status" value="1"/>
</dbReference>